<accession>A0A921LIW8</accession>
<dbReference type="PROSITE" id="PS51257">
    <property type="entry name" value="PROKAR_LIPOPROTEIN"/>
    <property type="match status" value="1"/>
</dbReference>
<proteinExistence type="predicted"/>
<dbReference type="Proteomes" id="UP000747074">
    <property type="component" value="Unassembled WGS sequence"/>
</dbReference>
<evidence type="ECO:0000313" key="2">
    <source>
        <dbReference type="EMBL" id="HJG14288.1"/>
    </source>
</evidence>
<feature type="signal peptide" evidence="1">
    <location>
        <begin position="1"/>
        <end position="20"/>
    </location>
</feature>
<evidence type="ECO:0000313" key="3">
    <source>
        <dbReference type="Proteomes" id="UP000747074"/>
    </source>
</evidence>
<evidence type="ECO:0008006" key="4">
    <source>
        <dbReference type="Google" id="ProtNLM"/>
    </source>
</evidence>
<reference evidence="2" key="2">
    <citation type="submission" date="2021-09" db="EMBL/GenBank/DDBJ databases">
        <authorList>
            <person name="Gilroy R."/>
        </authorList>
    </citation>
    <scope>NUCLEOTIDE SEQUENCE</scope>
    <source>
        <strain evidence="2">CHK154-13316</strain>
    </source>
</reference>
<reference evidence="2" key="1">
    <citation type="journal article" date="2021" name="PeerJ">
        <title>Extensive microbial diversity within the chicken gut microbiome revealed by metagenomics and culture.</title>
        <authorList>
            <person name="Gilroy R."/>
            <person name="Ravi A."/>
            <person name="Getino M."/>
            <person name="Pursley I."/>
            <person name="Horton D.L."/>
            <person name="Alikhan N.F."/>
            <person name="Baker D."/>
            <person name="Gharbi K."/>
            <person name="Hall N."/>
            <person name="Watson M."/>
            <person name="Adriaenssens E.M."/>
            <person name="Foster-Nyarko E."/>
            <person name="Jarju S."/>
            <person name="Secka A."/>
            <person name="Antonio M."/>
            <person name="Oren A."/>
            <person name="Chaudhuri R.R."/>
            <person name="La Ragione R."/>
            <person name="Hildebrand F."/>
            <person name="Pallen M.J."/>
        </authorList>
    </citation>
    <scope>NUCLEOTIDE SEQUENCE</scope>
    <source>
        <strain evidence="2">CHK154-13316</strain>
    </source>
</reference>
<name>A0A921LIW8_9BACE</name>
<keyword evidence="1" id="KW-0732">Signal</keyword>
<sequence>MKYYYVLLLVLVIVSCNSNQQKLSSSDKETFPITTSQDSLPEGWYNETLTPYTGKDKAEKNMISQMNTYNSALFRGDIDNASLYIYPDGIKYYRKYYPELSDKAIIQTIYKDVSEMYQSLKTIYDKKGIDYSIIVSNITNRVVDKENIIITFEVVGVLTQGEKCIHDNPETNIGISNNKGKNWTFLALTDDVPNILRMKFDEEIINKIMNY</sequence>
<feature type="chain" id="PRO_5037726194" description="Lipoprotein" evidence="1">
    <location>
        <begin position="21"/>
        <end position="211"/>
    </location>
</feature>
<dbReference type="AlphaFoldDB" id="A0A921LIW8"/>
<dbReference type="EMBL" id="DYVL01000226">
    <property type="protein sequence ID" value="HJG14288.1"/>
    <property type="molecule type" value="Genomic_DNA"/>
</dbReference>
<protein>
    <recommendedName>
        <fullName evidence="4">Lipoprotein</fullName>
    </recommendedName>
</protein>
<organism evidence="2 3">
    <name type="scientific">Bacteroides xylanisolvens</name>
    <dbReference type="NCBI Taxonomy" id="371601"/>
    <lineage>
        <taxon>Bacteria</taxon>
        <taxon>Pseudomonadati</taxon>
        <taxon>Bacteroidota</taxon>
        <taxon>Bacteroidia</taxon>
        <taxon>Bacteroidales</taxon>
        <taxon>Bacteroidaceae</taxon>
        <taxon>Bacteroides</taxon>
    </lineage>
</organism>
<comment type="caution">
    <text evidence="2">The sequence shown here is derived from an EMBL/GenBank/DDBJ whole genome shotgun (WGS) entry which is preliminary data.</text>
</comment>
<gene>
    <name evidence="2" type="ORF">K8V07_20490</name>
</gene>
<evidence type="ECO:0000256" key="1">
    <source>
        <dbReference type="SAM" id="SignalP"/>
    </source>
</evidence>